<sequence>MPALAVIETRPHVAPSRIHWLDSDLEALGSTEINHAAVGDYSRPAVMDGKLLLAPTGPTGRNDDKTVLSIELDDFRVTEYALDAANNYCIAAAEGHAFIGGNLNLSSHISKVNLANGDVQSLTLSKLILDSIISDASNLYAFAWEDINGAVRSSLHIYDLDLNAISCVSLDACGYCAFRPRIFDNGIFIPSWTSTTNQNSRSSTLGVYGISSRALETVELKKPILETIPADNGLIIIHGDIHQTSSTRTEAALLDYETWSVKSESTLPYHAVQAEILDNELCVLDSSDRLHLVSLDGQWSERLSLAFTPSLDDSHISSFIAI</sequence>
<protein>
    <recommendedName>
        <fullName evidence="3">Phytase-like domain-containing protein</fullName>
    </recommendedName>
</protein>
<evidence type="ECO:0000313" key="2">
    <source>
        <dbReference type="Proteomes" id="UP001478817"/>
    </source>
</evidence>
<organism evidence="1 2">
    <name type="scientific">Paratractidigestivibacter faecalis</name>
    <dbReference type="NCBI Taxonomy" id="2292441"/>
    <lineage>
        <taxon>Bacteria</taxon>
        <taxon>Bacillati</taxon>
        <taxon>Actinomycetota</taxon>
        <taxon>Coriobacteriia</taxon>
        <taxon>Coriobacteriales</taxon>
        <taxon>Atopobiaceae</taxon>
        <taxon>Paratractidigestivibacter</taxon>
    </lineage>
</organism>
<dbReference type="Proteomes" id="UP001478817">
    <property type="component" value="Unassembled WGS sequence"/>
</dbReference>
<reference evidence="1 2" key="1">
    <citation type="submission" date="2024-04" db="EMBL/GenBank/DDBJ databases">
        <title>Human intestinal bacterial collection.</title>
        <authorList>
            <person name="Pauvert C."/>
            <person name="Hitch T.C.A."/>
            <person name="Clavel T."/>
        </authorList>
    </citation>
    <scope>NUCLEOTIDE SEQUENCE [LARGE SCALE GENOMIC DNA]</scope>
    <source>
        <strain evidence="1 2">CLA-AA-H197</strain>
    </source>
</reference>
<evidence type="ECO:0008006" key="3">
    <source>
        <dbReference type="Google" id="ProtNLM"/>
    </source>
</evidence>
<name>A0ABV1ICY2_9ACTN</name>
<proteinExistence type="predicted"/>
<dbReference type="EMBL" id="JBBNGS010000001">
    <property type="protein sequence ID" value="MEQ2636763.1"/>
    <property type="molecule type" value="Genomic_DNA"/>
</dbReference>
<accession>A0ABV1ICY2</accession>
<evidence type="ECO:0000313" key="1">
    <source>
        <dbReference type="EMBL" id="MEQ2636763.1"/>
    </source>
</evidence>
<gene>
    <name evidence="1" type="ORF">AAAT05_00140</name>
</gene>
<comment type="caution">
    <text evidence="1">The sequence shown here is derived from an EMBL/GenBank/DDBJ whole genome shotgun (WGS) entry which is preliminary data.</text>
</comment>
<keyword evidence="2" id="KW-1185">Reference proteome</keyword>